<evidence type="ECO:0000313" key="2">
    <source>
        <dbReference type="Proteomes" id="UP000006048"/>
    </source>
</evidence>
<sequence>MQENNPTPNSKIEKAVRKLQRDRIVVFRINALTRIGREELMNIFVRIFEEFQLNPAMLFNLYSAVVEIIFNAIKANAKHVIFKSEVRMKLLKQQFDDIDSLIEIIFHEEMLRDFMTRHIIPEKLKKRVNNVLQLTEKKRTGRAATLTTKDIQQLMEFNKLLEEEEVFIHFTMAMTDEKIVFNVVNDIPILSKDMERIQQSRRVHRKLFDEGRSTDYFGPDFIDVTESAGFGIAMADEIYYEMQLDPLEFFTISASEGATRAVMHFPRAKFTL</sequence>
<dbReference type="AlphaFoldDB" id="I4B902"/>
<accession>I4B902</accession>
<dbReference type="Proteomes" id="UP000006048">
    <property type="component" value="Chromosome"/>
</dbReference>
<dbReference type="EMBL" id="CP002959">
    <property type="protein sequence ID" value="AFM13759.1"/>
    <property type="molecule type" value="Genomic_DNA"/>
</dbReference>
<dbReference type="RefSeq" id="WP_014804259.1">
    <property type="nucleotide sequence ID" value="NC_018020.1"/>
</dbReference>
<dbReference type="OrthoDB" id="337328at2"/>
<dbReference type="KEGG" id="tpx:Turpa_3120"/>
<reference evidence="1 2" key="1">
    <citation type="submission" date="2012-06" db="EMBL/GenBank/DDBJ databases">
        <title>The complete chromosome of genome of Turneriella parva DSM 21527.</title>
        <authorList>
            <consortium name="US DOE Joint Genome Institute (JGI-PGF)"/>
            <person name="Lucas S."/>
            <person name="Han J."/>
            <person name="Lapidus A."/>
            <person name="Bruce D."/>
            <person name="Goodwin L."/>
            <person name="Pitluck S."/>
            <person name="Peters L."/>
            <person name="Kyrpides N."/>
            <person name="Mavromatis K."/>
            <person name="Ivanova N."/>
            <person name="Mikhailova N."/>
            <person name="Chertkov O."/>
            <person name="Detter J.C."/>
            <person name="Tapia R."/>
            <person name="Han C."/>
            <person name="Land M."/>
            <person name="Hauser L."/>
            <person name="Markowitz V."/>
            <person name="Cheng J.-F."/>
            <person name="Hugenholtz P."/>
            <person name="Woyke T."/>
            <person name="Wu D."/>
            <person name="Gronow S."/>
            <person name="Wellnitz S."/>
            <person name="Brambilla E."/>
            <person name="Klenk H.-P."/>
            <person name="Eisen J.A."/>
        </authorList>
    </citation>
    <scope>NUCLEOTIDE SEQUENCE [LARGE SCALE GENOMIC DNA]</scope>
    <source>
        <strain evidence="2">ATCC BAA-1111 / DSM 21527 / NCTC 11395 / H</strain>
    </source>
</reference>
<dbReference type="STRING" id="869212.Turpa_3120"/>
<dbReference type="HOGENOM" id="CLU_1022861_0_0_12"/>
<evidence type="ECO:0000313" key="1">
    <source>
        <dbReference type="EMBL" id="AFM13759.1"/>
    </source>
</evidence>
<gene>
    <name evidence="1" type="ordered locus">Turpa_3120</name>
</gene>
<organism evidence="1 2">
    <name type="scientific">Turneriella parva (strain ATCC BAA-1111 / DSM 21527 / NCTC 11395 / H)</name>
    <name type="common">Leptospira parva</name>
    <dbReference type="NCBI Taxonomy" id="869212"/>
    <lineage>
        <taxon>Bacteria</taxon>
        <taxon>Pseudomonadati</taxon>
        <taxon>Spirochaetota</taxon>
        <taxon>Spirochaetia</taxon>
        <taxon>Leptospirales</taxon>
        <taxon>Leptospiraceae</taxon>
        <taxon>Turneriella</taxon>
    </lineage>
</organism>
<name>I4B902_TURPD</name>
<protein>
    <submittedName>
        <fullName evidence="1">Uncharacterized protein</fullName>
    </submittedName>
</protein>
<keyword evidence="2" id="KW-1185">Reference proteome</keyword>
<proteinExistence type="predicted"/>